<gene>
    <name evidence="2" type="ORF">PENTCL1PPCAC_24712</name>
</gene>
<proteinExistence type="predicted"/>
<organism evidence="2 3">
    <name type="scientific">Pristionchus entomophagus</name>
    <dbReference type="NCBI Taxonomy" id="358040"/>
    <lineage>
        <taxon>Eukaryota</taxon>
        <taxon>Metazoa</taxon>
        <taxon>Ecdysozoa</taxon>
        <taxon>Nematoda</taxon>
        <taxon>Chromadorea</taxon>
        <taxon>Rhabditida</taxon>
        <taxon>Rhabditina</taxon>
        <taxon>Diplogasteromorpha</taxon>
        <taxon>Diplogasteroidea</taxon>
        <taxon>Neodiplogasteridae</taxon>
        <taxon>Pristionchus</taxon>
    </lineage>
</organism>
<evidence type="ECO:0000313" key="3">
    <source>
        <dbReference type="Proteomes" id="UP001432027"/>
    </source>
</evidence>
<dbReference type="EMBL" id="BTSX01000005">
    <property type="protein sequence ID" value="GMT02538.1"/>
    <property type="molecule type" value="Genomic_DNA"/>
</dbReference>
<feature type="compositionally biased region" description="Basic and acidic residues" evidence="1">
    <location>
        <begin position="204"/>
        <end position="227"/>
    </location>
</feature>
<feature type="compositionally biased region" description="Basic and acidic residues" evidence="1">
    <location>
        <begin position="74"/>
        <end position="86"/>
    </location>
</feature>
<feature type="compositionally biased region" description="Basic and acidic residues" evidence="1">
    <location>
        <begin position="323"/>
        <end position="335"/>
    </location>
</feature>
<feature type="region of interest" description="Disordered" evidence="1">
    <location>
        <begin position="74"/>
        <end position="158"/>
    </location>
</feature>
<comment type="caution">
    <text evidence="2">The sequence shown here is derived from an EMBL/GenBank/DDBJ whole genome shotgun (WGS) entry which is preliminary data.</text>
</comment>
<sequence length="344" mass="38529">QQMDPAPAEPIYGILKKRRSSLTHGKLAFTKYKKVHFVSALKINTITPVRGWRRSVLRLPDKTQAEEAERVRLKAAREEAEEAERRKRERARARAGRNNAVVPSLEDEETSGEKEEEEVARSPHRPHIYYNYLKDEQSDSQEALEDAEGREEFAPKSSGTVLLGRNSRRRTMFVPKTFLVIEDDAQEKEEERRDEEEEIEAESTEGKRGESSEETRGDCAELAKRMEGLSVQSPTHSSVPSSLARGKGSEEHEPAGIVEQKERKDSLSVGAAALATDAAINRSQIVRSREEVGDSGDSEVRSKSATTVLQEKKGVRRGRRGSTKKEKEGAPEAARRSKRIAARG</sequence>
<reference evidence="2" key="1">
    <citation type="submission" date="2023-10" db="EMBL/GenBank/DDBJ databases">
        <title>Genome assembly of Pristionchus species.</title>
        <authorList>
            <person name="Yoshida K."/>
            <person name="Sommer R.J."/>
        </authorList>
    </citation>
    <scope>NUCLEOTIDE SEQUENCE</scope>
    <source>
        <strain evidence="2">RS0144</strain>
    </source>
</reference>
<protein>
    <submittedName>
        <fullName evidence="2">Uncharacterized protein</fullName>
    </submittedName>
</protein>
<feature type="region of interest" description="Disordered" evidence="1">
    <location>
        <begin position="288"/>
        <end position="344"/>
    </location>
</feature>
<feature type="compositionally biased region" description="Acidic residues" evidence="1">
    <location>
        <begin position="138"/>
        <end position="149"/>
    </location>
</feature>
<evidence type="ECO:0000256" key="1">
    <source>
        <dbReference type="SAM" id="MobiDB-lite"/>
    </source>
</evidence>
<feature type="compositionally biased region" description="Basic and acidic residues" evidence="1">
    <location>
        <begin position="247"/>
        <end position="266"/>
    </location>
</feature>
<dbReference type="Proteomes" id="UP001432027">
    <property type="component" value="Unassembled WGS sequence"/>
</dbReference>
<feature type="non-terminal residue" evidence="2">
    <location>
        <position position="1"/>
    </location>
</feature>
<accession>A0AAV5U7A8</accession>
<name>A0AAV5U7A8_9BILA</name>
<feature type="compositionally biased region" description="Acidic residues" evidence="1">
    <location>
        <begin position="105"/>
        <end position="118"/>
    </location>
</feature>
<feature type="compositionally biased region" description="Polar residues" evidence="1">
    <location>
        <begin position="230"/>
        <end position="241"/>
    </location>
</feature>
<feature type="region of interest" description="Disordered" evidence="1">
    <location>
        <begin position="173"/>
        <end position="268"/>
    </location>
</feature>
<dbReference type="AlphaFoldDB" id="A0AAV5U7A8"/>
<feature type="compositionally biased region" description="Basic and acidic residues" evidence="1">
    <location>
        <begin position="288"/>
        <end position="302"/>
    </location>
</feature>
<keyword evidence="3" id="KW-1185">Reference proteome</keyword>
<feature type="compositionally biased region" description="Acidic residues" evidence="1">
    <location>
        <begin position="181"/>
        <end position="203"/>
    </location>
</feature>
<evidence type="ECO:0000313" key="2">
    <source>
        <dbReference type="EMBL" id="GMT02538.1"/>
    </source>
</evidence>